<keyword evidence="4" id="KW-0067">ATP-binding</keyword>
<gene>
    <name evidence="9" type="ORF">yc1106_09772</name>
</gene>
<keyword evidence="3" id="KW-0547">Nucleotide-binding</keyword>
<keyword evidence="2" id="KW-0436">Ligase</keyword>
<reference evidence="9" key="1">
    <citation type="submission" date="2021-12" db="EMBL/GenBank/DDBJ databases">
        <title>Curvularia clavata genome.</title>
        <authorList>
            <person name="Cao Y."/>
        </authorList>
    </citation>
    <scope>NUCLEOTIDE SEQUENCE</scope>
    <source>
        <strain evidence="9">Yc1106</strain>
    </source>
</reference>
<evidence type="ECO:0000256" key="2">
    <source>
        <dbReference type="ARBA" id="ARBA00022598"/>
    </source>
</evidence>
<dbReference type="Pfam" id="PF00152">
    <property type="entry name" value="tRNA-synt_2"/>
    <property type="match status" value="1"/>
</dbReference>
<keyword evidence="6" id="KW-0030">Aminoacyl-tRNA synthetase</keyword>
<dbReference type="GO" id="GO:0006422">
    <property type="term" value="P:aspartyl-tRNA aminoacylation"/>
    <property type="evidence" value="ECO:0007669"/>
    <property type="project" value="TreeGrafter"/>
</dbReference>
<keyword evidence="10" id="KW-1185">Reference proteome</keyword>
<dbReference type="InterPro" id="IPR002312">
    <property type="entry name" value="Asp/Asn-tRNA-synth_IIb"/>
</dbReference>
<evidence type="ECO:0000256" key="1">
    <source>
        <dbReference type="ARBA" id="ARBA00006303"/>
    </source>
</evidence>
<dbReference type="VEuPathDB" id="FungiDB:yc1106_09772"/>
<evidence type="ECO:0000256" key="4">
    <source>
        <dbReference type="ARBA" id="ARBA00022840"/>
    </source>
</evidence>
<proteinExistence type="inferred from homology"/>
<feature type="compositionally biased region" description="Basic and acidic residues" evidence="7">
    <location>
        <begin position="719"/>
        <end position="731"/>
    </location>
</feature>
<evidence type="ECO:0000256" key="6">
    <source>
        <dbReference type="ARBA" id="ARBA00023146"/>
    </source>
</evidence>
<dbReference type="InterPro" id="IPR012340">
    <property type="entry name" value="NA-bd_OB-fold"/>
</dbReference>
<feature type="region of interest" description="Disordered" evidence="7">
    <location>
        <begin position="1036"/>
        <end position="1153"/>
    </location>
</feature>
<dbReference type="GO" id="GO:0005739">
    <property type="term" value="C:mitochondrion"/>
    <property type="evidence" value="ECO:0007669"/>
    <property type="project" value="TreeGrafter"/>
</dbReference>
<dbReference type="SUPFAM" id="SSF55681">
    <property type="entry name" value="Class II aaRS and biotin synthetases"/>
    <property type="match status" value="1"/>
</dbReference>
<sequence>MAEVVGLIASVITIGASAAQVSLALFSVVQTLKNAPKQIAEIAEELSSISESLQTLADVIDINRNVCRPAIFKNTHIIISRYKQVDAEIKKLIDTPQKLAGLQWYLNKPKAKGLMKKVEGIKVALILELNIIRLAREEFTRSFSETGASTLAGLPSKPNRFRKVVESAVQANRKVVENAQQDDEDSRAEKLPYANVGLDIWKQDSFDTATWLYHLVFSLDIPYPPETNSQTRRLYQASVTDVSVSSDEEKTLDIPKADTDEKAMIVWNKQTEPSSVVDRLLSSWTTLSPDQITRSAANQDGDEWREGLLRNIEEAKKEDEKTYSDWEQDYLSESSMPTYNSPNTSENHRNRGESSAGPFLSRTGDSPAIRHPRSGRATSSSSTSRKSGEKRRVRFPSHESSDVHSPPRPRYEIRPDHVRHSYRDDDSTSSRINPPLSGWAASTASTPSRGFSNSTGPSSDPYPVRSGYLPSWQDPIYGTQSSTFDPRPPNPFSPAADWANTPSEFSPNHAFVPPQHPQHPQYPRPQSRPAPVPHAQAPSTDDNLPPPRPPEEHPSSTEIAAKEKAIMTAVEDLLERREQNKQLDASEPRFLRLMELFHTQQERELQSERERANTATEAQTKLMQSMHDKDKERLKQLETLVDELRNEEKKLRRLWQVETEERVKEARDTVAKEITALQSAKEEAERQTQQRADTIMATELRKLKRDHKKELDRYEDQLREMQEQQAKREQDAQLPVRRTLIAEGNRSVDVTEYMSDQRNPFHTSSSHLKGLQHGFAQLGIDHKQRQAQHQHPRHSRRDSLHSSTASMQSSRASIGTANTPNPTGFSQQLIVFPAKANRESKEMATLQSSLASLGIDAVFEDPEYEHGSQLIPYNHGDSDDRLVRSTIFWEAPMLTIGSELLLTKRQVGWRPEYVRTSEKGQTHFYGSQPIHAYFFSPDYKPQFSQSTGSSAKESVLIHKSIVHEYALIELGLRHEATDSGNYVLDGRLTYHDIENLVERSFLISENHWRRMYRGLQGHFNKVAYQVPKSAYRFDTRHREANQPSTPYTPSAYSADEDFTNLDDNNYDTEDRESSVTSTATRRRRDDSDHSDWVFTTSRDESSAKSPSVFSASSKSTKNPFRQRMSTPKVDREEFESKPQQTLESLKPDSEPRKTLDDFKATIRSSSWEKLDSAWNDGKLAESDPGESIEIFGYLSTRRDVSNKLSFTMLRNKNQTSCIQLVSNNAEGEEANAHARLRSLKEWTPVIVRGKLAERRPAKDDHFLGMKLVTTREIAVSHVETLNEIPNDIIIKNDTVFGPEQRHLQLRTDSELRSNLLLRSKAMARARLTLNEVDWKEIETPVLFKSTPEGAREFLVPTRHKGLAYALPQSPQQYKQILMASGITKYYQFARCFRDEDLRADRQPEFTQLDMEMSFANEEDVMRETERLLRKLWQRVLNLKTPEDFPRMTYHDAMASYGSDKPDLRYNSKHLTADLIGKITPLKDPAVDTVKISISEDPKVTRKFISNFLDSPDGKPYLENPDGQPGVFIGDLSKPMQGLGPLGYQFVMEGPEALAVESGDLLILQARPNVPFSGGSTMLGNLRLALHKAAIAQGLVEPPAKDDFRFLWITDFPLFTPSSDSEPGQGGTAGFSSTHHPFTAPKTPADVDLLLTSPSSATAAHYDIVVNGVELGGGSRRIHSAPMQEFIFRDILKMKPERIEDFRHLLDVLRSGCPPHAGIALGWDRLMAIMCGKESVRDVIAFPKSGRGEDLLVKSPNQMTRDQLATYHLKVEE</sequence>
<feature type="compositionally biased region" description="Acidic residues" evidence="7">
    <location>
        <begin position="1054"/>
        <end position="1070"/>
    </location>
</feature>
<dbReference type="InterPro" id="IPR004364">
    <property type="entry name" value="Aa-tRNA-synt_II"/>
</dbReference>
<feature type="compositionally biased region" description="Basic and acidic residues" evidence="7">
    <location>
        <begin position="409"/>
        <end position="428"/>
    </location>
</feature>
<dbReference type="InterPro" id="IPR006195">
    <property type="entry name" value="aa-tRNA-synth_II"/>
</dbReference>
<dbReference type="HAMAP" id="MF_00044">
    <property type="entry name" value="Asp_tRNA_synth_type1"/>
    <property type="match status" value="1"/>
</dbReference>
<feature type="compositionally biased region" description="Polar residues" evidence="7">
    <location>
        <begin position="1116"/>
        <end position="1125"/>
    </location>
</feature>
<dbReference type="NCBIfam" id="TIGR00459">
    <property type="entry name" value="aspS_bact"/>
    <property type="match status" value="1"/>
</dbReference>
<dbReference type="Proteomes" id="UP001056012">
    <property type="component" value="Chromosome 8"/>
</dbReference>
<dbReference type="PROSITE" id="PS50862">
    <property type="entry name" value="AA_TRNA_LIGASE_II"/>
    <property type="match status" value="1"/>
</dbReference>
<comment type="similarity">
    <text evidence="1">Belongs to the class-II aminoacyl-tRNA synthetase family. Type 1 subfamily.</text>
</comment>
<organism evidence="9 10">
    <name type="scientific">Curvularia clavata</name>
    <dbReference type="NCBI Taxonomy" id="95742"/>
    <lineage>
        <taxon>Eukaryota</taxon>
        <taxon>Fungi</taxon>
        <taxon>Dikarya</taxon>
        <taxon>Ascomycota</taxon>
        <taxon>Pezizomycotina</taxon>
        <taxon>Dothideomycetes</taxon>
        <taxon>Pleosporomycetidae</taxon>
        <taxon>Pleosporales</taxon>
        <taxon>Pleosporineae</taxon>
        <taxon>Pleosporaceae</taxon>
        <taxon>Curvularia</taxon>
    </lineage>
</organism>
<dbReference type="GO" id="GO:0005524">
    <property type="term" value="F:ATP binding"/>
    <property type="evidence" value="ECO:0007669"/>
    <property type="project" value="UniProtKB-KW"/>
</dbReference>
<feature type="compositionally biased region" description="Basic residues" evidence="7">
    <location>
        <begin position="785"/>
        <end position="796"/>
    </location>
</feature>
<feature type="compositionally biased region" description="Polar residues" evidence="7">
    <location>
        <begin position="333"/>
        <end position="345"/>
    </location>
</feature>
<feature type="region of interest" description="Disordered" evidence="7">
    <location>
        <begin position="782"/>
        <end position="825"/>
    </location>
</feature>
<dbReference type="OrthoDB" id="439710at2759"/>
<evidence type="ECO:0000313" key="9">
    <source>
        <dbReference type="EMBL" id="USP82498.1"/>
    </source>
</evidence>
<dbReference type="Pfam" id="PF26118">
    <property type="entry name" value="DUF8035"/>
    <property type="match status" value="1"/>
</dbReference>
<feature type="compositionally biased region" description="Pro residues" evidence="7">
    <location>
        <begin position="514"/>
        <end position="532"/>
    </location>
</feature>
<feature type="compositionally biased region" description="Polar residues" evidence="7">
    <location>
        <begin position="815"/>
        <end position="825"/>
    </location>
</feature>
<dbReference type="Gene3D" id="2.40.50.140">
    <property type="entry name" value="Nucleic acid-binding proteins"/>
    <property type="match status" value="1"/>
</dbReference>
<feature type="compositionally biased region" description="Basic and acidic residues" evidence="7">
    <location>
        <begin position="549"/>
        <end position="559"/>
    </location>
</feature>
<feature type="region of interest" description="Disordered" evidence="7">
    <location>
        <begin position="719"/>
        <end position="740"/>
    </location>
</feature>
<feature type="compositionally biased region" description="Low complexity" evidence="7">
    <location>
        <begin position="375"/>
        <end position="385"/>
    </location>
</feature>
<dbReference type="InterPro" id="IPR004524">
    <property type="entry name" value="Asp-tRNA-ligase_1"/>
</dbReference>
<evidence type="ECO:0000313" key="10">
    <source>
        <dbReference type="Proteomes" id="UP001056012"/>
    </source>
</evidence>
<dbReference type="SUPFAM" id="SSF50249">
    <property type="entry name" value="Nucleic acid-binding proteins"/>
    <property type="match status" value="1"/>
</dbReference>
<feature type="region of interest" description="Disordered" evidence="7">
    <location>
        <begin position="333"/>
        <end position="559"/>
    </location>
</feature>
<name>A0A9Q8ZKS4_CURCL</name>
<evidence type="ECO:0000256" key="7">
    <source>
        <dbReference type="SAM" id="MobiDB-lite"/>
    </source>
</evidence>
<dbReference type="Gene3D" id="3.30.930.10">
    <property type="entry name" value="Bira Bifunctional Protein, Domain 2"/>
    <property type="match status" value="1"/>
</dbReference>
<dbReference type="PRINTS" id="PR01042">
    <property type="entry name" value="TRNASYNTHASP"/>
</dbReference>
<feature type="domain" description="Aminoacyl-transfer RNA synthetases class-II family profile" evidence="8">
    <location>
        <begin position="1317"/>
        <end position="1755"/>
    </location>
</feature>
<dbReference type="PANTHER" id="PTHR22594:SF5">
    <property type="entry name" value="ASPARTATE--TRNA LIGASE, MITOCHONDRIAL"/>
    <property type="match status" value="1"/>
</dbReference>
<dbReference type="InterPro" id="IPR004115">
    <property type="entry name" value="GAD-like_sf"/>
</dbReference>
<dbReference type="NCBIfam" id="NF001750">
    <property type="entry name" value="PRK00476.1"/>
    <property type="match status" value="1"/>
</dbReference>
<evidence type="ECO:0000259" key="8">
    <source>
        <dbReference type="PROSITE" id="PS50862"/>
    </source>
</evidence>
<feature type="compositionally biased region" description="Basic and acidic residues" evidence="7">
    <location>
        <begin position="1083"/>
        <end position="1102"/>
    </location>
</feature>
<evidence type="ECO:0000256" key="5">
    <source>
        <dbReference type="ARBA" id="ARBA00022917"/>
    </source>
</evidence>
<protein>
    <recommendedName>
        <fullName evidence="8">Aminoacyl-transfer RNA synthetases class-II family profile domain-containing protein</fullName>
    </recommendedName>
</protein>
<dbReference type="EMBL" id="CP089281">
    <property type="protein sequence ID" value="USP82498.1"/>
    <property type="molecule type" value="Genomic_DNA"/>
</dbReference>
<dbReference type="InterPro" id="IPR045864">
    <property type="entry name" value="aa-tRNA-synth_II/BPL/LPL"/>
</dbReference>
<dbReference type="GO" id="GO:0004815">
    <property type="term" value="F:aspartate-tRNA ligase activity"/>
    <property type="evidence" value="ECO:0007669"/>
    <property type="project" value="TreeGrafter"/>
</dbReference>
<feature type="compositionally biased region" description="Low complexity" evidence="7">
    <location>
        <begin position="802"/>
        <end position="813"/>
    </location>
</feature>
<dbReference type="PANTHER" id="PTHR22594">
    <property type="entry name" value="ASPARTYL/LYSYL-TRNA SYNTHETASE"/>
    <property type="match status" value="1"/>
</dbReference>
<keyword evidence="5" id="KW-0648">Protein biosynthesis</keyword>
<evidence type="ECO:0000256" key="3">
    <source>
        <dbReference type="ARBA" id="ARBA00022741"/>
    </source>
</evidence>
<feature type="compositionally biased region" description="Polar residues" evidence="7">
    <location>
        <begin position="1041"/>
        <end position="1051"/>
    </location>
</feature>
<feature type="compositionally biased region" description="Polar residues" evidence="7">
    <location>
        <begin position="440"/>
        <end position="458"/>
    </location>
</feature>
<dbReference type="Gene3D" id="3.30.1360.30">
    <property type="entry name" value="GAD-like domain"/>
    <property type="match status" value="1"/>
</dbReference>
<accession>A0A9Q8ZKS4</accession>
<dbReference type="InterPro" id="IPR058348">
    <property type="entry name" value="DUF8035"/>
</dbReference>
<feature type="compositionally biased region" description="Low complexity" evidence="7">
    <location>
        <begin position="1103"/>
        <end position="1115"/>
    </location>
</feature>